<feature type="transmembrane region" description="Helical" evidence="2">
    <location>
        <begin position="178"/>
        <end position="196"/>
    </location>
</feature>
<accession>A0A7X1NS99</accession>
<keyword evidence="2" id="KW-0472">Membrane</keyword>
<keyword evidence="2" id="KW-0812">Transmembrane</keyword>
<sequence length="314" mass="34549">MSDFPWVTIIIAASVLLILALGFSWLLRRKALERDRISSMSPVDRAAHDARVNADRAAREAQSQLRRAEQQALSEARAAHRSALREYKQRVSIAEKEHRRESNLVASELKRAQHQMKEAELTGRKSVQSYRGRDGAAELFQHQISIKGQTFPLGPDVNATVDSSGNLARTKRSTLTRMTAGGIVLGPVGIIAGGMMQKKKVHDDRELYLLLEGHSFAALITCNPDQGAAVRRFATNVNNTARNVDTANSTHEEAVKVASVNLTNVRAHTEDVTPVIDAKLALVKADNARLKETEEKLASLSHQLKNDEPSAVLD</sequence>
<feature type="coiled-coil region" evidence="1">
    <location>
        <begin position="51"/>
        <end position="104"/>
    </location>
</feature>
<reference evidence="4" key="1">
    <citation type="submission" date="2019-07" db="EMBL/GenBank/DDBJ databases">
        <title>Arthrobacter KR32 sp. nov., isolated from mountain cheese made of cows milk.</title>
        <authorList>
            <person name="Flegler A."/>
        </authorList>
    </citation>
    <scope>NUCLEOTIDE SEQUENCE [LARGE SCALE GENOMIC DNA]</scope>
    <source>
        <strain evidence="4">KR32</strain>
    </source>
</reference>
<name>A0A7X1NS99_9MICC</name>
<gene>
    <name evidence="3" type="ORF">FNH21_15525</name>
</gene>
<dbReference type="OrthoDB" id="5066941at2"/>
<evidence type="ECO:0000256" key="1">
    <source>
        <dbReference type="SAM" id="Coils"/>
    </source>
</evidence>
<comment type="caution">
    <text evidence="3">The sequence shown here is derived from an EMBL/GenBank/DDBJ whole genome shotgun (WGS) entry which is preliminary data.</text>
</comment>
<evidence type="ECO:0000313" key="4">
    <source>
        <dbReference type="Proteomes" id="UP000326464"/>
    </source>
</evidence>
<protein>
    <submittedName>
        <fullName evidence="3">Uncharacterized protein</fullName>
    </submittedName>
</protein>
<dbReference type="RefSeq" id="WP_152816954.1">
    <property type="nucleotide sequence ID" value="NZ_VJXX01000006.1"/>
</dbReference>
<evidence type="ECO:0000313" key="3">
    <source>
        <dbReference type="EMBL" id="MPY12104.1"/>
    </source>
</evidence>
<dbReference type="AlphaFoldDB" id="A0A7X1NS99"/>
<keyword evidence="4" id="KW-1185">Reference proteome</keyword>
<dbReference type="Proteomes" id="UP000326464">
    <property type="component" value="Unassembled WGS sequence"/>
</dbReference>
<keyword evidence="1" id="KW-0175">Coiled coil</keyword>
<dbReference type="EMBL" id="VJXX01000006">
    <property type="protein sequence ID" value="MPY12104.1"/>
    <property type="molecule type" value="Genomic_DNA"/>
</dbReference>
<proteinExistence type="predicted"/>
<feature type="transmembrane region" description="Helical" evidence="2">
    <location>
        <begin position="6"/>
        <end position="27"/>
    </location>
</feature>
<organism evidence="3 4">
    <name type="scientific">Arthrobacter bussei</name>
    <dbReference type="NCBI Taxonomy" id="2594179"/>
    <lineage>
        <taxon>Bacteria</taxon>
        <taxon>Bacillati</taxon>
        <taxon>Actinomycetota</taxon>
        <taxon>Actinomycetes</taxon>
        <taxon>Micrococcales</taxon>
        <taxon>Micrococcaceae</taxon>
        <taxon>Arthrobacter</taxon>
    </lineage>
</organism>
<evidence type="ECO:0000256" key="2">
    <source>
        <dbReference type="SAM" id="Phobius"/>
    </source>
</evidence>
<keyword evidence="2" id="KW-1133">Transmembrane helix</keyword>